<dbReference type="Pfam" id="PF02774">
    <property type="entry name" value="Semialdhyde_dhC"/>
    <property type="match status" value="1"/>
</dbReference>
<dbReference type="GO" id="GO:0071266">
    <property type="term" value="P:'de novo' L-methionine biosynthetic process"/>
    <property type="evidence" value="ECO:0007669"/>
    <property type="project" value="UniProtKB-UniRule"/>
</dbReference>
<gene>
    <name evidence="15" type="primary">asd</name>
    <name evidence="18" type="ORF">CR162_06150</name>
</gene>
<dbReference type="NCBIfam" id="NF011456">
    <property type="entry name" value="PRK14874.1"/>
    <property type="match status" value="1"/>
</dbReference>
<dbReference type="SUPFAM" id="SSF51735">
    <property type="entry name" value="NAD(P)-binding Rossmann-fold domains"/>
    <property type="match status" value="1"/>
</dbReference>
<dbReference type="UniPathway" id="UPA00034">
    <property type="reaction ID" value="UER00016"/>
</dbReference>
<protein>
    <recommendedName>
        <fullName evidence="6 15">Aspartate-semialdehyde dehydrogenase</fullName>
        <shortName evidence="15">ASA dehydrogenase</shortName>
        <shortName evidence="15">ASADH</shortName>
        <ecNumber evidence="6 15">1.2.1.11</ecNumber>
    </recommendedName>
    <alternativeName>
        <fullName evidence="15">Aspartate-beta-semialdehyde dehydrogenase</fullName>
    </alternativeName>
</protein>
<evidence type="ECO:0000259" key="17">
    <source>
        <dbReference type="SMART" id="SM00859"/>
    </source>
</evidence>
<dbReference type="InterPro" id="IPR012280">
    <property type="entry name" value="Semialdhyde_DH_dimer_dom"/>
</dbReference>
<keyword evidence="12 15" id="KW-0457">Lysine biosynthesis</keyword>
<keyword evidence="9 15" id="KW-0521">NADP</keyword>
<dbReference type="InterPro" id="IPR012080">
    <property type="entry name" value="Asp_semialdehyde_DH"/>
</dbReference>
<comment type="caution">
    <text evidence="15">Lacks conserved residue(s) required for the propagation of feature annotation.</text>
</comment>
<evidence type="ECO:0000256" key="11">
    <source>
        <dbReference type="ARBA" id="ARBA00023002"/>
    </source>
</evidence>
<dbReference type="GO" id="GO:0009088">
    <property type="term" value="P:threonine biosynthetic process"/>
    <property type="evidence" value="ECO:0007669"/>
    <property type="project" value="UniProtKB-UniRule"/>
</dbReference>
<dbReference type="InterPro" id="IPR036291">
    <property type="entry name" value="NAD(P)-bd_dom_sf"/>
</dbReference>
<dbReference type="PANTHER" id="PTHR46278:SF2">
    <property type="entry name" value="ASPARTATE-SEMIALDEHYDE DEHYDROGENASE"/>
    <property type="match status" value="1"/>
</dbReference>
<dbReference type="GO" id="GO:0004073">
    <property type="term" value="F:aspartate-semialdehyde dehydrogenase activity"/>
    <property type="evidence" value="ECO:0007669"/>
    <property type="project" value="UniProtKB-UniRule"/>
</dbReference>
<dbReference type="SUPFAM" id="SSF55347">
    <property type="entry name" value="Glyceraldehyde-3-phosphate dehydrogenase-like, C-terminal domain"/>
    <property type="match status" value="1"/>
</dbReference>
<evidence type="ECO:0000313" key="18">
    <source>
        <dbReference type="EMBL" id="PHK95915.1"/>
    </source>
</evidence>
<dbReference type="Pfam" id="PF01118">
    <property type="entry name" value="Semialdhyde_dh"/>
    <property type="match status" value="1"/>
</dbReference>
<keyword evidence="10 15" id="KW-0220">Diaminopimelate biosynthesis</keyword>
<evidence type="ECO:0000256" key="1">
    <source>
        <dbReference type="ARBA" id="ARBA00005021"/>
    </source>
</evidence>
<feature type="binding site" evidence="15">
    <location>
        <position position="334"/>
    </location>
    <ligand>
        <name>NADP(+)</name>
        <dbReference type="ChEBI" id="CHEBI:58349"/>
    </ligand>
</feature>
<comment type="function">
    <text evidence="15">Catalyzes the NADPH-dependent formation of L-aspartate-semialdehyde (L-ASA) by the reductive dephosphorylation of L-aspartyl-4-phosphate.</text>
</comment>
<evidence type="ECO:0000256" key="16">
    <source>
        <dbReference type="PIRSR" id="PIRSR000148-1"/>
    </source>
</evidence>
<feature type="binding site" evidence="15">
    <location>
        <begin position="175"/>
        <end position="176"/>
    </location>
    <ligand>
        <name>NADP(+)</name>
        <dbReference type="ChEBI" id="CHEBI:58349"/>
    </ligand>
</feature>
<proteinExistence type="inferred from homology"/>
<keyword evidence="13 15" id="KW-0486">Methionine biosynthesis</keyword>
<dbReference type="CDD" id="cd02316">
    <property type="entry name" value="VcASADH2_like_N"/>
    <property type="match status" value="1"/>
</dbReference>
<dbReference type="GO" id="GO:0019877">
    <property type="term" value="P:diaminopimelate biosynthetic process"/>
    <property type="evidence" value="ECO:0007669"/>
    <property type="project" value="UniProtKB-UniRule"/>
</dbReference>
<evidence type="ECO:0000256" key="10">
    <source>
        <dbReference type="ARBA" id="ARBA00022915"/>
    </source>
</evidence>
<comment type="pathway">
    <text evidence="2 15">Amino-acid biosynthesis; L-lysine biosynthesis via DAP pathway; (S)-tetrahydrodipicolinate from L-aspartate: step 2/4.</text>
</comment>
<comment type="subunit">
    <text evidence="5 15">Homodimer.</text>
</comment>
<evidence type="ECO:0000256" key="7">
    <source>
        <dbReference type="ARBA" id="ARBA00022605"/>
    </source>
</evidence>
<feature type="binding site" evidence="15">
    <location>
        <position position="116"/>
    </location>
    <ligand>
        <name>phosphate</name>
        <dbReference type="ChEBI" id="CHEBI:43474"/>
    </ligand>
</feature>
<dbReference type="HAMAP" id="MF_02121">
    <property type="entry name" value="ASADH"/>
    <property type="match status" value="1"/>
</dbReference>
<comment type="pathway">
    <text evidence="1 15">Amino-acid biosynthesis; L-methionine biosynthesis via de novo pathway; L-homoserine from L-aspartate: step 2/3.</text>
</comment>
<dbReference type="UniPathway" id="UPA00050">
    <property type="reaction ID" value="UER00463"/>
</dbReference>
<dbReference type="GO" id="GO:0009089">
    <property type="term" value="P:lysine biosynthetic process via diaminopimelate"/>
    <property type="evidence" value="ECO:0007669"/>
    <property type="project" value="UniProtKB-UniRule"/>
</dbReference>
<dbReference type="GO" id="GO:0051287">
    <property type="term" value="F:NAD binding"/>
    <property type="evidence" value="ECO:0007669"/>
    <property type="project" value="InterPro"/>
</dbReference>
<accession>A0A2C7AEQ0</accession>
<evidence type="ECO:0000256" key="14">
    <source>
        <dbReference type="ARBA" id="ARBA00047891"/>
    </source>
</evidence>
<dbReference type="OrthoDB" id="9805684at2"/>
<reference evidence="18 19" key="1">
    <citation type="submission" date="2017-10" db="EMBL/GenBank/DDBJ databases">
        <authorList>
            <person name="Banno H."/>
            <person name="Chua N.-H."/>
        </authorList>
    </citation>
    <scope>NUCLEOTIDE SEQUENCE [LARGE SCALE GENOMIC DNA]</scope>
    <source>
        <strain evidence="18 19">YW11</strain>
    </source>
</reference>
<dbReference type="RefSeq" id="WP_099094651.1">
    <property type="nucleotide sequence ID" value="NZ_PDNU01000006.1"/>
</dbReference>
<evidence type="ECO:0000256" key="12">
    <source>
        <dbReference type="ARBA" id="ARBA00023154"/>
    </source>
</evidence>
<keyword evidence="7 15" id="KW-0028">Amino-acid biosynthesis</keyword>
<feature type="domain" description="Semialdehyde dehydrogenase NAD-binding" evidence="17">
    <location>
        <begin position="21"/>
        <end position="136"/>
    </location>
</feature>
<evidence type="ECO:0000256" key="5">
    <source>
        <dbReference type="ARBA" id="ARBA00011738"/>
    </source>
</evidence>
<dbReference type="Proteomes" id="UP000223527">
    <property type="component" value="Unassembled WGS sequence"/>
</dbReference>
<feature type="active site" description="Acyl-thioester intermediate" evidence="15 16">
    <location>
        <position position="145"/>
    </location>
</feature>
<dbReference type="EMBL" id="PDNU01000006">
    <property type="protein sequence ID" value="PHK95915.1"/>
    <property type="molecule type" value="Genomic_DNA"/>
</dbReference>
<name>A0A2C7AEQ0_9PROT</name>
<feature type="binding site" evidence="15">
    <location>
        <begin position="28"/>
        <end position="31"/>
    </location>
    <ligand>
        <name>NADP(+)</name>
        <dbReference type="ChEBI" id="CHEBI:58349"/>
    </ligand>
</feature>
<feature type="active site" description="Proton acceptor" evidence="15 16">
    <location>
        <position position="259"/>
    </location>
</feature>
<evidence type="ECO:0000256" key="8">
    <source>
        <dbReference type="ARBA" id="ARBA00022697"/>
    </source>
</evidence>
<dbReference type="SMART" id="SM00859">
    <property type="entry name" value="Semialdhyde_dh"/>
    <property type="match status" value="1"/>
</dbReference>
<dbReference type="GO" id="GO:0009097">
    <property type="term" value="P:isoleucine biosynthetic process"/>
    <property type="evidence" value="ECO:0007669"/>
    <property type="project" value="UniProtKB-UniRule"/>
</dbReference>
<keyword evidence="11 15" id="KW-0560">Oxidoreductase</keyword>
<keyword evidence="8 15" id="KW-0791">Threonine biosynthesis</keyword>
<feature type="binding site" evidence="15">
    <location>
        <begin position="56"/>
        <end position="57"/>
    </location>
    <ligand>
        <name>NADP(+)</name>
        <dbReference type="ChEBI" id="CHEBI:58349"/>
    </ligand>
</feature>
<dbReference type="EC" id="1.2.1.11" evidence="6 15"/>
<sequence length="353" mass="37211">MLTLPETVEAQPHLNVAANPVVAIVGATGAVGVELLRCLEARNFPLSRLRLLASPRSAGRTMTFRGEAVEVEALTEDSFEGVGLALFSAGSGVSKRYAAAAVKAGAVVVDNSSAFRMDPDVPLVVPEVNGAAIARHRGIIANPNCVAAIATVALAPLHRAHPIRRLHAATYQAASGAGAAAMEELRESTAAYLRGERFEPRVLPHPYAFNLFSHNAEMDPETGYNGEETKVVAETRRIMGTPELPVGITCIRVPVLRAHALALTVEFGEAVPVEEARALLAAAPGVKLVDDRARNHFPMPSDATGQDDVLVGRIRPDSGDPSGRSLCLFVVGDQLLKGAALNAVQIAEALLPR</sequence>
<evidence type="ECO:0000256" key="4">
    <source>
        <dbReference type="ARBA" id="ARBA00010584"/>
    </source>
</evidence>
<dbReference type="Gene3D" id="3.40.50.720">
    <property type="entry name" value="NAD(P)-binding Rossmann-like Domain"/>
    <property type="match status" value="1"/>
</dbReference>
<comment type="pathway">
    <text evidence="3 15">Amino-acid biosynthesis; L-threonine biosynthesis; L-threonine from L-aspartate: step 2/5.</text>
</comment>
<organism evidence="18 19">
    <name type="scientific">Teichococcus rhizosphaerae</name>
    <dbReference type="NCBI Taxonomy" id="1335062"/>
    <lineage>
        <taxon>Bacteria</taxon>
        <taxon>Pseudomonadati</taxon>
        <taxon>Pseudomonadota</taxon>
        <taxon>Alphaproteobacteria</taxon>
        <taxon>Acetobacterales</taxon>
        <taxon>Roseomonadaceae</taxon>
        <taxon>Roseomonas</taxon>
    </lineage>
</organism>
<dbReference type="GO" id="GO:0050661">
    <property type="term" value="F:NADP binding"/>
    <property type="evidence" value="ECO:0007669"/>
    <property type="project" value="UniProtKB-UniRule"/>
</dbReference>
<evidence type="ECO:0000256" key="2">
    <source>
        <dbReference type="ARBA" id="ARBA00005076"/>
    </source>
</evidence>
<comment type="catalytic activity">
    <reaction evidence="14 15">
        <text>L-aspartate 4-semialdehyde + phosphate + NADP(+) = 4-phospho-L-aspartate + NADPH + H(+)</text>
        <dbReference type="Rhea" id="RHEA:24284"/>
        <dbReference type="ChEBI" id="CHEBI:15378"/>
        <dbReference type="ChEBI" id="CHEBI:43474"/>
        <dbReference type="ChEBI" id="CHEBI:57535"/>
        <dbReference type="ChEBI" id="CHEBI:57783"/>
        <dbReference type="ChEBI" id="CHEBI:58349"/>
        <dbReference type="ChEBI" id="CHEBI:537519"/>
        <dbReference type="EC" id="1.2.1.11"/>
    </reaction>
</comment>
<evidence type="ECO:0000256" key="15">
    <source>
        <dbReference type="HAMAP-Rule" id="MF_02121"/>
    </source>
</evidence>
<keyword evidence="19" id="KW-1185">Reference proteome</keyword>
<feature type="binding site" evidence="15">
    <location>
        <position position="252"/>
    </location>
    <ligand>
        <name>substrate</name>
    </ligand>
</feature>
<comment type="caution">
    <text evidence="18">The sequence shown here is derived from an EMBL/GenBank/DDBJ whole genome shotgun (WGS) entry which is preliminary data.</text>
</comment>
<dbReference type="PIRSF" id="PIRSF000148">
    <property type="entry name" value="ASA_dh"/>
    <property type="match status" value="1"/>
</dbReference>
<feature type="binding site" evidence="15">
    <location>
        <position position="172"/>
    </location>
    <ligand>
        <name>substrate</name>
    </ligand>
</feature>
<evidence type="ECO:0000256" key="3">
    <source>
        <dbReference type="ARBA" id="ARBA00005097"/>
    </source>
</evidence>
<dbReference type="PANTHER" id="PTHR46278">
    <property type="entry name" value="DEHYDROGENASE, PUTATIVE-RELATED"/>
    <property type="match status" value="1"/>
</dbReference>
<dbReference type="UniPathway" id="UPA00051">
    <property type="reaction ID" value="UER00464"/>
</dbReference>
<dbReference type="Gene3D" id="3.30.360.10">
    <property type="entry name" value="Dihydrodipicolinate Reductase, domain 2"/>
    <property type="match status" value="1"/>
</dbReference>
<dbReference type="InterPro" id="IPR005986">
    <property type="entry name" value="Asp_semialdehyde_DH_beta"/>
</dbReference>
<dbReference type="GO" id="GO:0046983">
    <property type="term" value="F:protein dimerization activity"/>
    <property type="evidence" value="ECO:0007669"/>
    <property type="project" value="InterPro"/>
</dbReference>
<evidence type="ECO:0000313" key="19">
    <source>
        <dbReference type="Proteomes" id="UP000223527"/>
    </source>
</evidence>
<evidence type="ECO:0000256" key="9">
    <source>
        <dbReference type="ARBA" id="ARBA00022857"/>
    </source>
</evidence>
<dbReference type="NCBIfam" id="TIGR01296">
    <property type="entry name" value="asd_B"/>
    <property type="match status" value="1"/>
</dbReference>
<dbReference type="InterPro" id="IPR000534">
    <property type="entry name" value="Semialdehyde_DH_NAD-bd"/>
</dbReference>
<evidence type="ECO:0000256" key="13">
    <source>
        <dbReference type="ARBA" id="ARBA00023167"/>
    </source>
</evidence>
<dbReference type="AlphaFoldDB" id="A0A2C7AEQ0"/>
<evidence type="ECO:0000256" key="6">
    <source>
        <dbReference type="ARBA" id="ARBA00013120"/>
    </source>
</evidence>
<comment type="similarity">
    <text evidence="4 15">Belongs to the aspartate-semialdehyde dehydrogenase family.</text>
</comment>